<dbReference type="EMBL" id="MLJW01006770">
    <property type="protein sequence ID" value="OIQ66194.1"/>
    <property type="molecule type" value="Genomic_DNA"/>
</dbReference>
<name>A0A1J5P4W7_9ZZZZ</name>
<reference evidence="1" key="1">
    <citation type="submission" date="2016-10" db="EMBL/GenBank/DDBJ databases">
        <title>Sequence of Gallionella enrichment culture.</title>
        <authorList>
            <person name="Poehlein A."/>
            <person name="Muehling M."/>
            <person name="Daniel R."/>
        </authorList>
    </citation>
    <scope>NUCLEOTIDE SEQUENCE</scope>
</reference>
<proteinExistence type="predicted"/>
<organism evidence="1">
    <name type="scientific">mine drainage metagenome</name>
    <dbReference type="NCBI Taxonomy" id="410659"/>
    <lineage>
        <taxon>unclassified sequences</taxon>
        <taxon>metagenomes</taxon>
        <taxon>ecological metagenomes</taxon>
    </lineage>
</organism>
<sequence>MAIETETLATPVIDTESCAQDGVCRFTNPMMASNAEPRDRLTKAM</sequence>
<gene>
    <name evidence="1" type="ORF">GALL_522390</name>
</gene>
<protein>
    <submittedName>
        <fullName evidence="1">Uncharacterized protein</fullName>
    </submittedName>
</protein>
<accession>A0A1J5P4W7</accession>
<dbReference type="AlphaFoldDB" id="A0A1J5P4W7"/>
<comment type="caution">
    <text evidence="1">The sequence shown here is derived from an EMBL/GenBank/DDBJ whole genome shotgun (WGS) entry which is preliminary data.</text>
</comment>
<evidence type="ECO:0000313" key="1">
    <source>
        <dbReference type="EMBL" id="OIQ66194.1"/>
    </source>
</evidence>